<dbReference type="PROSITE" id="PS51186">
    <property type="entry name" value="GNAT"/>
    <property type="match status" value="1"/>
</dbReference>
<dbReference type="KEGG" id="tmk:QGN29_07160"/>
<dbReference type="GO" id="GO:0016747">
    <property type="term" value="F:acyltransferase activity, transferring groups other than amino-acyl groups"/>
    <property type="evidence" value="ECO:0007669"/>
    <property type="project" value="InterPro"/>
</dbReference>
<protein>
    <submittedName>
        <fullName evidence="2">GNAT family N-acetyltransferase</fullName>
        <ecNumber evidence="2">2.3.1.-</ecNumber>
    </submittedName>
</protein>
<gene>
    <name evidence="2" type="ORF">QGN29_07160</name>
</gene>
<name>A0AA52EJW3_9PROT</name>
<evidence type="ECO:0000313" key="3">
    <source>
        <dbReference type="Proteomes" id="UP001268683"/>
    </source>
</evidence>
<sequence>MTRLKARISLFPVLKDNLQALTLLAQLHKKIFGPHRERIWSVNDFSALAILPTSALNIVYVGEEPIGLVTFSCVAGEAELLSLGLEVAYEGQGLAGEVMHLLRRYLKDNGIQDLYLEVRENNERAINFYEGHGFYQTGLRRNYYTLTDGTKVHAVTMALKIV</sequence>
<dbReference type="AlphaFoldDB" id="A0AA52EJW3"/>
<proteinExistence type="predicted"/>
<evidence type="ECO:0000259" key="1">
    <source>
        <dbReference type="PROSITE" id="PS51186"/>
    </source>
</evidence>
<dbReference type="EC" id="2.3.1.-" evidence="2"/>
<dbReference type="Pfam" id="PF00583">
    <property type="entry name" value="Acetyltransf_1"/>
    <property type="match status" value="1"/>
</dbReference>
<dbReference type="RefSeq" id="WP_310800014.1">
    <property type="nucleotide sequence ID" value="NZ_CP123872.1"/>
</dbReference>
<organism evidence="2 3">
    <name type="scientific">Temperatibacter marinus</name>
    <dbReference type="NCBI Taxonomy" id="1456591"/>
    <lineage>
        <taxon>Bacteria</taxon>
        <taxon>Pseudomonadati</taxon>
        <taxon>Pseudomonadota</taxon>
        <taxon>Alphaproteobacteria</taxon>
        <taxon>Kordiimonadales</taxon>
        <taxon>Temperatibacteraceae</taxon>
        <taxon>Temperatibacter</taxon>
    </lineage>
</organism>
<dbReference type="SUPFAM" id="SSF55729">
    <property type="entry name" value="Acyl-CoA N-acyltransferases (Nat)"/>
    <property type="match status" value="1"/>
</dbReference>
<accession>A0AA52EJW3</accession>
<feature type="domain" description="N-acetyltransferase" evidence="1">
    <location>
        <begin position="11"/>
        <end position="162"/>
    </location>
</feature>
<dbReference type="InterPro" id="IPR016181">
    <property type="entry name" value="Acyl_CoA_acyltransferase"/>
</dbReference>
<dbReference type="Proteomes" id="UP001268683">
    <property type="component" value="Chromosome"/>
</dbReference>
<dbReference type="InterPro" id="IPR000182">
    <property type="entry name" value="GNAT_dom"/>
</dbReference>
<keyword evidence="3" id="KW-1185">Reference proteome</keyword>
<keyword evidence="2" id="KW-0808">Transferase</keyword>
<keyword evidence="2" id="KW-0012">Acyltransferase</keyword>
<dbReference type="EMBL" id="CP123872">
    <property type="protein sequence ID" value="WND04150.1"/>
    <property type="molecule type" value="Genomic_DNA"/>
</dbReference>
<dbReference type="CDD" id="cd04301">
    <property type="entry name" value="NAT_SF"/>
    <property type="match status" value="1"/>
</dbReference>
<dbReference type="Gene3D" id="3.40.630.30">
    <property type="match status" value="1"/>
</dbReference>
<evidence type="ECO:0000313" key="2">
    <source>
        <dbReference type="EMBL" id="WND04150.1"/>
    </source>
</evidence>
<reference evidence="2" key="1">
    <citation type="submission" date="2023-04" db="EMBL/GenBank/DDBJ databases">
        <title>Complete genome sequence of Temperatibacter marinus.</title>
        <authorList>
            <person name="Rong J.-C."/>
            <person name="Yi M.-L."/>
            <person name="Zhao Q."/>
        </authorList>
    </citation>
    <scope>NUCLEOTIDE SEQUENCE</scope>
    <source>
        <strain evidence="2">NBRC 110045</strain>
    </source>
</reference>